<dbReference type="OrthoDB" id="9804819at2"/>
<comment type="caution">
    <text evidence="4">The sequence shown here is derived from an EMBL/GenBank/DDBJ whole genome shotgun (WGS) entry which is preliminary data.</text>
</comment>
<dbReference type="Proteomes" id="UP000267017">
    <property type="component" value="Unassembled WGS sequence"/>
</dbReference>
<dbReference type="PROSITE" id="PS00211">
    <property type="entry name" value="ABC_TRANSPORTER_1"/>
    <property type="match status" value="1"/>
</dbReference>
<keyword evidence="5" id="KW-1185">Reference proteome</keyword>
<organism evidence="4 5">
    <name type="scientific">Paenibacillus oralis</name>
    <dbReference type="NCBI Taxonomy" id="2490856"/>
    <lineage>
        <taxon>Bacteria</taxon>
        <taxon>Bacillati</taxon>
        <taxon>Bacillota</taxon>
        <taxon>Bacilli</taxon>
        <taxon>Bacillales</taxon>
        <taxon>Paenibacillaceae</taxon>
        <taxon>Paenibacillus</taxon>
    </lineage>
</organism>
<evidence type="ECO:0000259" key="3">
    <source>
        <dbReference type="PROSITE" id="PS50893"/>
    </source>
</evidence>
<name>A0A3P3UCB4_9BACL</name>
<evidence type="ECO:0000256" key="1">
    <source>
        <dbReference type="ARBA" id="ARBA00022741"/>
    </source>
</evidence>
<protein>
    <submittedName>
        <fullName evidence="4">ATP-binding cassette domain-containing protein</fullName>
    </submittedName>
</protein>
<dbReference type="InterPro" id="IPR003593">
    <property type="entry name" value="AAA+_ATPase"/>
</dbReference>
<proteinExistence type="predicted"/>
<evidence type="ECO:0000256" key="2">
    <source>
        <dbReference type="ARBA" id="ARBA00022840"/>
    </source>
</evidence>
<dbReference type="Pfam" id="PF00005">
    <property type="entry name" value="ABC_tran"/>
    <property type="match status" value="1"/>
</dbReference>
<accession>A0A3P3UCB4</accession>
<dbReference type="InterPro" id="IPR003439">
    <property type="entry name" value="ABC_transporter-like_ATP-bd"/>
</dbReference>
<reference evidence="4 5" key="1">
    <citation type="submission" date="2018-11" db="EMBL/GenBank/DDBJ databases">
        <title>Genome sequencing of Paenibacillus sp. KCOM 3021 (= ChDC PVNT-B20).</title>
        <authorList>
            <person name="Kook J.-K."/>
            <person name="Park S.-N."/>
            <person name="Lim Y.K."/>
        </authorList>
    </citation>
    <scope>NUCLEOTIDE SEQUENCE [LARGE SCALE GENOMIC DNA]</scope>
    <source>
        <strain evidence="4 5">KCOM 3021</strain>
    </source>
</reference>
<dbReference type="PROSITE" id="PS50893">
    <property type="entry name" value="ABC_TRANSPORTER_2"/>
    <property type="match status" value="1"/>
</dbReference>
<gene>
    <name evidence="4" type="ORF">EHV15_00160</name>
</gene>
<dbReference type="InterPro" id="IPR017871">
    <property type="entry name" value="ABC_transporter-like_CS"/>
</dbReference>
<dbReference type="PANTHER" id="PTHR43582">
    <property type="entry name" value="LINEARMYCIN RESISTANCE ATP-BINDING PROTEIN LNRL"/>
    <property type="match status" value="1"/>
</dbReference>
<dbReference type="EMBL" id="RRCN01000001">
    <property type="protein sequence ID" value="RRJ67316.1"/>
    <property type="molecule type" value="Genomic_DNA"/>
</dbReference>
<keyword evidence="2 4" id="KW-0067">ATP-binding</keyword>
<feature type="domain" description="ABC transporter" evidence="3">
    <location>
        <begin position="3"/>
        <end position="229"/>
    </location>
</feature>
<dbReference type="SMART" id="SM00382">
    <property type="entry name" value="AAA"/>
    <property type="match status" value="1"/>
</dbReference>
<keyword evidence="1" id="KW-0547">Nucleotide-binding</keyword>
<dbReference type="InterPro" id="IPR027417">
    <property type="entry name" value="P-loop_NTPase"/>
</dbReference>
<sequence>MSYPRKNRERFYALEQLSIEVNQGEVFCLLGPNGSGKTTTINLINGLSRPTRGDVRVFGLDPAKEMRTVRRKLSVVPQETALYNDLTAKENLLFHAQYYGIEKRMWTSQIGKLLELVGLSERQNDRVGTYSGGMQRRLALARALLTSPDLILLDEPTLGVDVQSRNSIWTRIRELTGEGKTVFLTTNYMEEADSLADRIVIIDRGSVVASGSPQQLKERITDNAMALIFERENDARTAFARLGGECSPVLEANKVLVKVADKKTALRMLKSFDAENDGLISFEWKEPTLNDVFLHFTGRQLRN</sequence>
<dbReference type="Gene3D" id="3.40.50.300">
    <property type="entry name" value="P-loop containing nucleotide triphosphate hydrolases"/>
    <property type="match status" value="1"/>
</dbReference>
<dbReference type="SUPFAM" id="SSF52540">
    <property type="entry name" value="P-loop containing nucleoside triphosphate hydrolases"/>
    <property type="match status" value="1"/>
</dbReference>
<evidence type="ECO:0000313" key="5">
    <source>
        <dbReference type="Proteomes" id="UP000267017"/>
    </source>
</evidence>
<dbReference type="GO" id="GO:0005524">
    <property type="term" value="F:ATP binding"/>
    <property type="evidence" value="ECO:0007669"/>
    <property type="project" value="UniProtKB-KW"/>
</dbReference>
<dbReference type="PANTHER" id="PTHR43582:SF2">
    <property type="entry name" value="LINEARMYCIN RESISTANCE ATP-BINDING PROTEIN LNRL"/>
    <property type="match status" value="1"/>
</dbReference>
<dbReference type="AlphaFoldDB" id="A0A3P3UCB4"/>
<dbReference type="GO" id="GO:0016887">
    <property type="term" value="F:ATP hydrolysis activity"/>
    <property type="evidence" value="ECO:0007669"/>
    <property type="project" value="InterPro"/>
</dbReference>
<evidence type="ECO:0000313" key="4">
    <source>
        <dbReference type="EMBL" id="RRJ67316.1"/>
    </source>
</evidence>